<proteinExistence type="predicted"/>
<comment type="caution">
    <text evidence="1">The sequence shown here is derived from an EMBL/GenBank/DDBJ whole genome shotgun (WGS) entry which is preliminary data.</text>
</comment>
<reference evidence="1 2" key="1">
    <citation type="submission" date="2023-08" db="EMBL/GenBank/DDBJ databases">
        <title>Genome sequencing of plant associated microbes to promote plant fitness in Sorghum bicolor and Oryza sativa.</title>
        <authorList>
            <person name="Coleman-Derr D."/>
        </authorList>
    </citation>
    <scope>NUCLEOTIDE SEQUENCE [LARGE SCALE GENOMIC DNA]</scope>
    <source>
        <strain evidence="1 2">SLBN-33</strain>
    </source>
</reference>
<gene>
    <name evidence="1" type="ORF">QF025_004134</name>
</gene>
<dbReference type="AlphaFoldDB" id="A0ABD5CJC9"/>
<accession>A0ABD5CJC9</accession>
<dbReference type="EMBL" id="JAVIZN010000002">
    <property type="protein sequence ID" value="MDR6205414.1"/>
    <property type="molecule type" value="Genomic_DNA"/>
</dbReference>
<evidence type="ECO:0000313" key="1">
    <source>
        <dbReference type="EMBL" id="MDR6205414.1"/>
    </source>
</evidence>
<name>A0ABD5CJC9_9BURK</name>
<sequence length="157" mass="17470">MPTILPHCTAHSRTGTGRIMSIASQPDTVQPYRPCRRVNNPLNLDLRACAELLAYLVAAHLLARQMTGEWLSVEHVVESTLLWLKTNGGGADVMQRVMLSAQAVDIARHLEKTLQLAVTPQSVPALFCENLRLDFRSLLAREIYQHCLTHLVDSGSF</sequence>
<protein>
    <submittedName>
        <fullName evidence="1">Uncharacterized protein</fullName>
    </submittedName>
</protein>
<dbReference type="Proteomes" id="UP001245184">
    <property type="component" value="Unassembled WGS sequence"/>
</dbReference>
<organism evidence="1 2">
    <name type="scientific">Paraburkholderia graminis</name>
    <dbReference type="NCBI Taxonomy" id="60548"/>
    <lineage>
        <taxon>Bacteria</taxon>
        <taxon>Pseudomonadati</taxon>
        <taxon>Pseudomonadota</taxon>
        <taxon>Betaproteobacteria</taxon>
        <taxon>Burkholderiales</taxon>
        <taxon>Burkholderiaceae</taxon>
        <taxon>Paraburkholderia</taxon>
    </lineage>
</organism>
<evidence type="ECO:0000313" key="2">
    <source>
        <dbReference type="Proteomes" id="UP001245184"/>
    </source>
</evidence>